<accession>A0A2Z5G6P9</accession>
<dbReference type="Proteomes" id="UP000253606">
    <property type="component" value="Chromosome"/>
</dbReference>
<dbReference type="EMBL" id="CP030840">
    <property type="protein sequence ID" value="AXC14943.1"/>
    <property type="molecule type" value="Genomic_DNA"/>
</dbReference>
<dbReference type="KEGG" id="abas:ACPOL_5697"/>
<evidence type="ECO:0000313" key="2">
    <source>
        <dbReference type="Proteomes" id="UP000253606"/>
    </source>
</evidence>
<name>A0A2Z5G6P9_9BACT</name>
<keyword evidence="2" id="KW-1185">Reference proteome</keyword>
<proteinExistence type="predicted"/>
<dbReference type="AlphaFoldDB" id="A0A2Z5G6P9"/>
<gene>
    <name evidence="1" type="ORF">ACPOL_5697</name>
</gene>
<protein>
    <submittedName>
        <fullName evidence="1">Uncharacterized protein</fullName>
    </submittedName>
</protein>
<reference evidence="1 2" key="1">
    <citation type="journal article" date="2018" name="Front. Microbiol.">
        <title>Hydrolytic Capabilities as a Key to Environmental Success: Chitinolytic and Cellulolytic Acidobacteria From Acidic Sub-arctic Soils and Boreal Peatlands.</title>
        <authorList>
            <person name="Belova S.E."/>
            <person name="Ravin N.V."/>
            <person name="Pankratov T.A."/>
            <person name="Rakitin A.L."/>
            <person name="Ivanova A.A."/>
            <person name="Beletsky A.V."/>
            <person name="Mardanov A.V."/>
            <person name="Sinninghe Damste J.S."/>
            <person name="Dedysh S.N."/>
        </authorList>
    </citation>
    <scope>NUCLEOTIDE SEQUENCE [LARGE SCALE GENOMIC DNA]</scope>
    <source>
        <strain evidence="1 2">SBC82</strain>
    </source>
</reference>
<sequence length="45" mass="5126">MNGRAENDVPHVKDWSQYVKDWSRFKTDLGKAHPGDLSRLPNGVC</sequence>
<organism evidence="1 2">
    <name type="scientific">Acidisarcina polymorpha</name>
    <dbReference type="NCBI Taxonomy" id="2211140"/>
    <lineage>
        <taxon>Bacteria</taxon>
        <taxon>Pseudomonadati</taxon>
        <taxon>Acidobacteriota</taxon>
        <taxon>Terriglobia</taxon>
        <taxon>Terriglobales</taxon>
        <taxon>Acidobacteriaceae</taxon>
        <taxon>Acidisarcina</taxon>
    </lineage>
</organism>
<evidence type="ECO:0000313" key="1">
    <source>
        <dbReference type="EMBL" id="AXC14943.1"/>
    </source>
</evidence>